<evidence type="ECO:0000256" key="5">
    <source>
        <dbReference type="ARBA" id="ARBA00023136"/>
    </source>
</evidence>
<protein>
    <submittedName>
        <fullName evidence="8">Efflux pump mlcE</fullName>
    </submittedName>
</protein>
<keyword evidence="3 6" id="KW-0812">Transmembrane</keyword>
<dbReference type="PROSITE" id="PS50850">
    <property type="entry name" value="MFS"/>
    <property type="match status" value="1"/>
</dbReference>
<gene>
    <name evidence="8" type="ORF">D0Z07_9050</name>
</gene>
<evidence type="ECO:0000313" key="8">
    <source>
        <dbReference type="EMBL" id="KAG0645299.1"/>
    </source>
</evidence>
<feature type="transmembrane region" description="Helical" evidence="6">
    <location>
        <begin position="233"/>
        <end position="250"/>
    </location>
</feature>
<evidence type="ECO:0000313" key="9">
    <source>
        <dbReference type="Proteomes" id="UP000785200"/>
    </source>
</evidence>
<proteinExistence type="inferred from homology"/>
<dbReference type="InterPro" id="IPR036259">
    <property type="entry name" value="MFS_trans_sf"/>
</dbReference>
<feature type="transmembrane region" description="Helical" evidence="6">
    <location>
        <begin position="330"/>
        <end position="357"/>
    </location>
</feature>
<dbReference type="PANTHER" id="PTHR23501">
    <property type="entry name" value="MAJOR FACILITATOR SUPERFAMILY"/>
    <property type="match status" value="1"/>
</dbReference>
<dbReference type="InterPro" id="IPR011701">
    <property type="entry name" value="MFS"/>
</dbReference>
<organism evidence="8 9">
    <name type="scientific">Hyphodiscus hymeniophilus</name>
    <dbReference type="NCBI Taxonomy" id="353542"/>
    <lineage>
        <taxon>Eukaryota</taxon>
        <taxon>Fungi</taxon>
        <taxon>Dikarya</taxon>
        <taxon>Ascomycota</taxon>
        <taxon>Pezizomycotina</taxon>
        <taxon>Leotiomycetes</taxon>
        <taxon>Helotiales</taxon>
        <taxon>Hyphodiscaceae</taxon>
        <taxon>Hyphodiscus</taxon>
    </lineage>
</organism>
<feature type="transmembrane region" description="Helical" evidence="6">
    <location>
        <begin position="84"/>
        <end position="106"/>
    </location>
</feature>
<evidence type="ECO:0000259" key="7">
    <source>
        <dbReference type="PROSITE" id="PS50850"/>
    </source>
</evidence>
<reference evidence="8" key="1">
    <citation type="submission" date="2019-07" db="EMBL/GenBank/DDBJ databases">
        <title>Hyphodiscus hymeniophilus genome sequencing and assembly.</title>
        <authorList>
            <person name="Kramer G."/>
            <person name="Nodwell J."/>
        </authorList>
    </citation>
    <scope>NUCLEOTIDE SEQUENCE</scope>
    <source>
        <strain evidence="8">ATCC 34498</strain>
    </source>
</reference>
<dbReference type="EMBL" id="VNKQ01000019">
    <property type="protein sequence ID" value="KAG0645299.1"/>
    <property type="molecule type" value="Genomic_DNA"/>
</dbReference>
<feature type="domain" description="Major facilitator superfamily (MFS) profile" evidence="7">
    <location>
        <begin position="1"/>
        <end position="443"/>
    </location>
</feature>
<keyword evidence="5 6" id="KW-0472">Membrane</keyword>
<dbReference type="PANTHER" id="PTHR23501:SF193">
    <property type="entry name" value="MULTIDRUG TRANSPORTER, PUTATIVE (AFU_ORTHOLOGUE AFUA_8G00940)-RELATED"/>
    <property type="match status" value="1"/>
</dbReference>
<feature type="transmembrane region" description="Helical" evidence="6">
    <location>
        <begin position="135"/>
        <end position="156"/>
    </location>
</feature>
<dbReference type="Gene3D" id="1.20.1250.20">
    <property type="entry name" value="MFS general substrate transporter like domains"/>
    <property type="match status" value="1"/>
</dbReference>
<accession>A0A9P6SMW2</accession>
<dbReference type="SUPFAM" id="SSF103473">
    <property type="entry name" value="MFS general substrate transporter"/>
    <property type="match status" value="1"/>
</dbReference>
<comment type="similarity">
    <text evidence="2">Belongs to the major facilitator superfamily. TCR/Tet family.</text>
</comment>
<dbReference type="GO" id="GO:0005886">
    <property type="term" value="C:plasma membrane"/>
    <property type="evidence" value="ECO:0007669"/>
    <property type="project" value="TreeGrafter"/>
</dbReference>
<comment type="caution">
    <text evidence="8">The sequence shown here is derived from an EMBL/GenBank/DDBJ whole genome shotgun (WGS) entry which is preliminary data.</text>
</comment>
<dbReference type="GO" id="GO:0022857">
    <property type="term" value="F:transmembrane transporter activity"/>
    <property type="evidence" value="ECO:0007669"/>
    <property type="project" value="InterPro"/>
</dbReference>
<evidence type="ECO:0000256" key="6">
    <source>
        <dbReference type="SAM" id="Phobius"/>
    </source>
</evidence>
<sequence>MENSTNFTIRKLHFGWLTIASRCKITFFVFIIIFEVGSLICGVAPSSTALVVGRAVAGIGGAGIFSGATTIVGTSAPKEMRAQIVAFVYVFSMIGSVVSPIIGGALTERASEIVYVKSFIVHFSYRTKDLCHELLGFYINLPAGAVTLIVLSFVRIPKSKEKATKRPTLHEAINRLDPIGFVLFASFCVMLLLALQYVGSTYPWNSSAVIGLFVGAGVALIVFVFWEHRRGDTAMAPLSILLWFQTILGVNPVLSGAYFMATATTLISSTIITGLLSGKLGSPTTYSIVGNTVSAIGGGLIGYQVLAGAGRGMTVQQPVVAVQHTLDRSQMAIGASMVIFSQFFGGAIMLAVAVTDFRSSLITALKRYAPEVNADLIMNVGAAGVRKALTSQQLPGVLEAYNHAITNTFYLGCAASGAAFLASWGMGFAKCKRSHPVSQQKYN</sequence>
<dbReference type="Proteomes" id="UP000785200">
    <property type="component" value="Unassembled WGS sequence"/>
</dbReference>
<evidence type="ECO:0000256" key="2">
    <source>
        <dbReference type="ARBA" id="ARBA00007520"/>
    </source>
</evidence>
<feature type="transmembrane region" description="Helical" evidence="6">
    <location>
        <begin position="51"/>
        <end position="72"/>
    </location>
</feature>
<evidence type="ECO:0000256" key="1">
    <source>
        <dbReference type="ARBA" id="ARBA00004141"/>
    </source>
</evidence>
<feature type="transmembrane region" description="Helical" evidence="6">
    <location>
        <begin position="176"/>
        <end position="198"/>
    </location>
</feature>
<feature type="transmembrane region" description="Helical" evidence="6">
    <location>
        <begin position="204"/>
        <end position="226"/>
    </location>
</feature>
<evidence type="ECO:0000256" key="3">
    <source>
        <dbReference type="ARBA" id="ARBA00022692"/>
    </source>
</evidence>
<keyword evidence="9" id="KW-1185">Reference proteome</keyword>
<feature type="transmembrane region" description="Helical" evidence="6">
    <location>
        <begin position="288"/>
        <end position="310"/>
    </location>
</feature>
<dbReference type="Pfam" id="PF07690">
    <property type="entry name" value="MFS_1"/>
    <property type="match status" value="1"/>
</dbReference>
<dbReference type="InterPro" id="IPR020846">
    <property type="entry name" value="MFS_dom"/>
</dbReference>
<comment type="subcellular location">
    <subcellularLocation>
        <location evidence="1">Membrane</location>
        <topology evidence="1">Multi-pass membrane protein</topology>
    </subcellularLocation>
</comment>
<name>A0A9P6SMW2_9HELO</name>
<keyword evidence="4 6" id="KW-1133">Transmembrane helix</keyword>
<evidence type="ECO:0000256" key="4">
    <source>
        <dbReference type="ARBA" id="ARBA00022989"/>
    </source>
</evidence>
<dbReference type="OrthoDB" id="10021397at2759"/>
<dbReference type="AlphaFoldDB" id="A0A9P6SMW2"/>